<evidence type="ECO:0000313" key="2">
    <source>
        <dbReference type="EMBL" id="SHK14563.1"/>
    </source>
</evidence>
<name>A0A1M6Q324_9CLOT</name>
<dbReference type="RefSeq" id="WP_072990242.1">
    <property type="nucleotide sequence ID" value="NZ_FQZB01000014.1"/>
</dbReference>
<organism evidence="2 3">
    <name type="scientific">Clostridium cavendishii DSM 21758</name>
    <dbReference type="NCBI Taxonomy" id="1121302"/>
    <lineage>
        <taxon>Bacteria</taxon>
        <taxon>Bacillati</taxon>
        <taxon>Bacillota</taxon>
        <taxon>Clostridia</taxon>
        <taxon>Eubacteriales</taxon>
        <taxon>Clostridiaceae</taxon>
        <taxon>Clostridium</taxon>
    </lineage>
</organism>
<dbReference type="Proteomes" id="UP000184310">
    <property type="component" value="Unassembled WGS sequence"/>
</dbReference>
<keyword evidence="1" id="KW-0812">Transmembrane</keyword>
<dbReference type="AlphaFoldDB" id="A0A1M6Q324"/>
<evidence type="ECO:0000256" key="1">
    <source>
        <dbReference type="SAM" id="Phobius"/>
    </source>
</evidence>
<dbReference type="STRING" id="1121302.SAMN02745163_03272"/>
<accession>A0A1M6Q324</accession>
<feature type="transmembrane region" description="Helical" evidence="1">
    <location>
        <begin position="6"/>
        <end position="27"/>
    </location>
</feature>
<protein>
    <submittedName>
        <fullName evidence="2">Uncharacterized protein</fullName>
    </submittedName>
</protein>
<evidence type="ECO:0000313" key="3">
    <source>
        <dbReference type="Proteomes" id="UP000184310"/>
    </source>
</evidence>
<dbReference type="OrthoDB" id="1933790at2"/>
<sequence length="218" mass="25600">MKQNKTKIYFNIIISIFFISLLVNVYMSVKENSYKKRIYSKSYSSIQEIWNKNVDANKILEVAVKDGKLKRGELIRLKQTYDVILEKNLSLIDDYTFYSNQEVFNIGSEDNTKNTMLSDSYMKIKPYLSKLIEDNIYSSNEYIYINGRDSICFNKLYDLSKDTNSYYEKLVKNNSEDGTFDGLKSKLSKDKFLNQVYNGLNEINSNYKNVDFSVQDKK</sequence>
<dbReference type="EMBL" id="FQZB01000014">
    <property type="protein sequence ID" value="SHK14563.1"/>
    <property type="molecule type" value="Genomic_DNA"/>
</dbReference>
<reference evidence="2 3" key="1">
    <citation type="submission" date="2016-11" db="EMBL/GenBank/DDBJ databases">
        <authorList>
            <person name="Jaros S."/>
            <person name="Januszkiewicz K."/>
            <person name="Wedrychowicz H."/>
        </authorList>
    </citation>
    <scope>NUCLEOTIDE SEQUENCE [LARGE SCALE GENOMIC DNA]</scope>
    <source>
        <strain evidence="2 3">DSM 21758</strain>
    </source>
</reference>
<proteinExistence type="predicted"/>
<keyword evidence="1" id="KW-0472">Membrane</keyword>
<gene>
    <name evidence="2" type="ORF">SAMN02745163_03272</name>
</gene>
<keyword evidence="1" id="KW-1133">Transmembrane helix</keyword>
<keyword evidence="3" id="KW-1185">Reference proteome</keyword>